<name>A0A4Q0T309_9BACT</name>
<sequence>MSDQEKTGNSELAPDGSVSDAELDHVTGGISAFRPSTAVETVAPTSSSVLLFDEADSLFGKRTTVTDSHDRYANP</sequence>
<dbReference type="RefSeq" id="WP_128912143.1">
    <property type="nucleotide sequence ID" value="NZ_RDSM01000001.1"/>
</dbReference>
<evidence type="ECO:0000313" key="3">
    <source>
        <dbReference type="Proteomes" id="UP000289437"/>
    </source>
</evidence>
<dbReference type="Proteomes" id="UP000289437">
    <property type="component" value="Unassembled WGS sequence"/>
</dbReference>
<reference evidence="2 3" key="1">
    <citation type="submission" date="2018-11" db="EMBL/GenBank/DDBJ databases">
        <authorList>
            <person name="Mardanov A.V."/>
            <person name="Ravin N.V."/>
            <person name="Dedysh S.N."/>
        </authorList>
    </citation>
    <scope>NUCLEOTIDE SEQUENCE [LARGE SCALE GENOMIC DNA]</scope>
    <source>
        <strain evidence="2 3">AF10</strain>
    </source>
</reference>
<protein>
    <recommendedName>
        <fullName evidence="4">ATPase AAA-type core domain-containing protein</fullName>
    </recommendedName>
</protein>
<comment type="caution">
    <text evidence="2">The sequence shown here is derived from an EMBL/GenBank/DDBJ whole genome shotgun (WGS) entry which is preliminary data.</text>
</comment>
<evidence type="ECO:0000313" key="2">
    <source>
        <dbReference type="EMBL" id="RXH58075.1"/>
    </source>
</evidence>
<accession>A0A4Q0T309</accession>
<reference evidence="3" key="2">
    <citation type="submission" date="2019-02" db="EMBL/GenBank/DDBJ databases">
        <title>Granulicella sibirica sp. nov., a psychrotolerant acidobacterium isolated from an organic soil layer in forested tundra, West Siberia.</title>
        <authorList>
            <person name="Oshkin I.Y."/>
            <person name="Kulichevskaya I.S."/>
            <person name="Rijpstra W.I.C."/>
            <person name="Sinninghe Damste J.S."/>
            <person name="Rakitin A.L."/>
            <person name="Ravin N.V."/>
            <person name="Dedysh S.N."/>
        </authorList>
    </citation>
    <scope>NUCLEOTIDE SEQUENCE [LARGE SCALE GENOMIC DNA]</scope>
    <source>
        <strain evidence="3">AF10</strain>
    </source>
</reference>
<dbReference type="EMBL" id="RDSM01000001">
    <property type="protein sequence ID" value="RXH58075.1"/>
    <property type="molecule type" value="Genomic_DNA"/>
</dbReference>
<keyword evidence="3" id="KW-1185">Reference proteome</keyword>
<proteinExistence type="predicted"/>
<dbReference type="AlphaFoldDB" id="A0A4Q0T309"/>
<feature type="region of interest" description="Disordered" evidence="1">
    <location>
        <begin position="1"/>
        <end position="24"/>
    </location>
</feature>
<evidence type="ECO:0008006" key="4">
    <source>
        <dbReference type="Google" id="ProtNLM"/>
    </source>
</evidence>
<organism evidence="2 3">
    <name type="scientific">Granulicella sibirica</name>
    <dbReference type="NCBI Taxonomy" id="2479048"/>
    <lineage>
        <taxon>Bacteria</taxon>
        <taxon>Pseudomonadati</taxon>
        <taxon>Acidobacteriota</taxon>
        <taxon>Terriglobia</taxon>
        <taxon>Terriglobales</taxon>
        <taxon>Acidobacteriaceae</taxon>
        <taxon>Granulicella</taxon>
    </lineage>
</organism>
<dbReference type="OrthoDB" id="9802352at2"/>
<evidence type="ECO:0000256" key="1">
    <source>
        <dbReference type="SAM" id="MobiDB-lite"/>
    </source>
</evidence>
<gene>
    <name evidence="2" type="ORF">GRAN_1385</name>
</gene>